<proteinExistence type="predicted"/>
<comment type="caution">
    <text evidence="1">The sequence shown here is derived from an EMBL/GenBank/DDBJ whole genome shotgun (WGS) entry which is preliminary data.</text>
</comment>
<accession>A0ABS4SKB9</accession>
<name>A0ABS4SKB9_9PROT</name>
<dbReference type="Proteomes" id="UP000781958">
    <property type="component" value="Unassembled WGS sequence"/>
</dbReference>
<reference evidence="1 2" key="1">
    <citation type="submission" date="2021-03" db="EMBL/GenBank/DDBJ databases">
        <title>Genomic Encyclopedia of Type Strains, Phase III (KMG-III): the genomes of soil and plant-associated and newly described type strains.</title>
        <authorList>
            <person name="Whitman W."/>
        </authorList>
    </citation>
    <scope>NUCLEOTIDE SEQUENCE [LARGE SCALE GENOMIC DNA]</scope>
    <source>
        <strain evidence="1 2">IMMIB AFH-6</strain>
    </source>
</reference>
<organism evidence="1 2">
    <name type="scientific">Azospirillum rugosum</name>
    <dbReference type="NCBI Taxonomy" id="416170"/>
    <lineage>
        <taxon>Bacteria</taxon>
        <taxon>Pseudomonadati</taxon>
        <taxon>Pseudomonadota</taxon>
        <taxon>Alphaproteobacteria</taxon>
        <taxon>Rhodospirillales</taxon>
        <taxon>Azospirillaceae</taxon>
        <taxon>Azospirillum</taxon>
    </lineage>
</organism>
<keyword evidence="2" id="KW-1185">Reference proteome</keyword>
<gene>
    <name evidence="1" type="ORF">J2851_002778</name>
</gene>
<protein>
    <submittedName>
        <fullName evidence="1">Uncharacterized protein</fullName>
    </submittedName>
</protein>
<evidence type="ECO:0000313" key="1">
    <source>
        <dbReference type="EMBL" id="MBP2292996.1"/>
    </source>
</evidence>
<dbReference type="EMBL" id="JAGINP010000009">
    <property type="protein sequence ID" value="MBP2292996.1"/>
    <property type="molecule type" value="Genomic_DNA"/>
</dbReference>
<sequence>MAGHTSANGSVRFIDRGEPGCPLCVHTLPGKGWCTGLCRCSALEAVAELDRLSLGKAMLAPVPQVQ</sequence>
<evidence type="ECO:0000313" key="2">
    <source>
        <dbReference type="Proteomes" id="UP000781958"/>
    </source>
</evidence>